<organism evidence="1 2">
    <name type="scientific">Streptomyces pseudogriseolus</name>
    <name type="common">Streptomyces gancidicus</name>
    <name type="synonym">Streptomyces rubiginosus</name>
    <dbReference type="NCBI Taxonomy" id="36817"/>
    <lineage>
        <taxon>Bacteria</taxon>
        <taxon>Bacillati</taxon>
        <taxon>Actinomycetota</taxon>
        <taxon>Actinomycetes</taxon>
        <taxon>Kitasatosporales</taxon>
        <taxon>Streptomycetaceae</taxon>
        <taxon>Streptomyces</taxon>
        <taxon>Streptomyces pseudogriseolus group</taxon>
    </lineage>
</organism>
<evidence type="ECO:0000313" key="1">
    <source>
        <dbReference type="EMBL" id="GGS75079.1"/>
    </source>
</evidence>
<comment type="caution">
    <text evidence="1">The sequence shown here is derived from an EMBL/GenBank/DDBJ whole genome shotgun (WGS) entry which is preliminary data.</text>
</comment>
<proteinExistence type="predicted"/>
<reference evidence="2" key="1">
    <citation type="journal article" date="2019" name="Int. J. Syst. Evol. Microbiol.">
        <title>The Global Catalogue of Microorganisms (GCM) 10K type strain sequencing project: providing services to taxonomists for standard genome sequencing and annotation.</title>
        <authorList>
            <consortium name="The Broad Institute Genomics Platform"/>
            <consortium name="The Broad Institute Genome Sequencing Center for Infectious Disease"/>
            <person name="Wu L."/>
            <person name="Ma J."/>
        </authorList>
    </citation>
    <scope>NUCLEOTIDE SEQUENCE [LARGE SCALE GENOMIC DNA]</scope>
    <source>
        <strain evidence="2">JCM 4416</strain>
    </source>
</reference>
<gene>
    <name evidence="1" type="ORF">GCM10010285_62090</name>
</gene>
<dbReference type="InterPro" id="IPR036412">
    <property type="entry name" value="HAD-like_sf"/>
</dbReference>
<keyword evidence="2" id="KW-1185">Reference proteome</keyword>
<dbReference type="Proteomes" id="UP000597853">
    <property type="component" value="Unassembled WGS sequence"/>
</dbReference>
<dbReference type="InterPro" id="IPR023214">
    <property type="entry name" value="HAD_sf"/>
</dbReference>
<dbReference type="SUPFAM" id="SSF56784">
    <property type="entry name" value="HAD-like"/>
    <property type="match status" value="1"/>
</dbReference>
<name>A0ABQ2TM60_STREZ</name>
<sequence length="200" mass="21275">MFMVDHIGAVFFSVDCVLMQGRNLSRHVEERLGLRADPDPAHWAGVSEKALRAELEDLALLPGVQETTDWCWRSGLVPVASSLGWAPIAAHLAERFGFHSYAGRPLETRAGRFTGRAGTPHKDLDQRAFAARRAGELGVPLTACAAVGACPDDGPLLDAVGVGIAFNAPDDVRALASTAVEGDDLRTVIPALEGLTARVQ</sequence>
<accession>A0ABQ2TM60</accession>
<dbReference type="Gene3D" id="3.40.50.1000">
    <property type="entry name" value="HAD superfamily/HAD-like"/>
    <property type="match status" value="1"/>
</dbReference>
<protein>
    <recommendedName>
        <fullName evidence="3">Haloacid dehalogenase</fullName>
    </recommendedName>
</protein>
<evidence type="ECO:0008006" key="3">
    <source>
        <dbReference type="Google" id="ProtNLM"/>
    </source>
</evidence>
<dbReference type="EMBL" id="BMTX01000033">
    <property type="protein sequence ID" value="GGS75079.1"/>
    <property type="molecule type" value="Genomic_DNA"/>
</dbReference>
<evidence type="ECO:0000313" key="2">
    <source>
        <dbReference type="Proteomes" id="UP000597853"/>
    </source>
</evidence>